<dbReference type="AlphaFoldDB" id="A0A2N1J7Y2"/>
<evidence type="ECO:0000256" key="14">
    <source>
        <dbReference type="ARBA" id="ARBA00023180"/>
    </source>
</evidence>
<dbReference type="Pfam" id="PF01522">
    <property type="entry name" value="Polysacc_deac_1"/>
    <property type="match status" value="1"/>
</dbReference>
<evidence type="ECO:0000256" key="7">
    <source>
        <dbReference type="ARBA" id="ARBA00022525"/>
    </source>
</evidence>
<evidence type="ECO:0000259" key="25">
    <source>
        <dbReference type="PROSITE" id="PS51677"/>
    </source>
</evidence>
<reference evidence="26 27" key="1">
    <citation type="submission" date="2017-10" db="EMBL/GenBank/DDBJ databases">
        <title>A novel species of cold-tolerant Malassezia isolated from bats.</title>
        <authorList>
            <person name="Lorch J.M."/>
            <person name="Palmer J.M."/>
            <person name="Vanderwolf K.J."/>
            <person name="Schmidt K.Z."/>
            <person name="Verant M.L."/>
            <person name="Weller T.J."/>
            <person name="Blehert D.S."/>
        </authorList>
    </citation>
    <scope>NUCLEOTIDE SEQUENCE [LARGE SCALE GENOMIC DNA]</scope>
    <source>
        <strain evidence="26 27">NWHC:44797-103</strain>
    </source>
</reference>
<feature type="region of interest" description="Disordered" evidence="22">
    <location>
        <begin position="410"/>
        <end position="454"/>
    </location>
</feature>
<evidence type="ECO:0000256" key="10">
    <source>
        <dbReference type="ARBA" id="ARBA00022729"/>
    </source>
</evidence>
<feature type="signal peptide" evidence="24">
    <location>
        <begin position="1"/>
        <end position="20"/>
    </location>
</feature>
<dbReference type="SUPFAM" id="SSF88713">
    <property type="entry name" value="Glycoside hydrolase/deacetylase"/>
    <property type="match status" value="1"/>
</dbReference>
<feature type="chain" id="PRO_5014955796" description="chitin deacetylase" evidence="24">
    <location>
        <begin position="21"/>
        <end position="482"/>
    </location>
</feature>
<dbReference type="InterPro" id="IPR011330">
    <property type="entry name" value="Glyco_hydro/deAcase_b/a-brl"/>
</dbReference>
<dbReference type="InterPro" id="IPR002509">
    <property type="entry name" value="NODB_dom"/>
</dbReference>
<evidence type="ECO:0000256" key="18">
    <source>
        <dbReference type="ARBA" id="ARBA00023316"/>
    </source>
</evidence>
<keyword evidence="23" id="KW-0812">Transmembrane</keyword>
<evidence type="ECO:0000256" key="21">
    <source>
        <dbReference type="ARBA" id="ARBA00048494"/>
    </source>
</evidence>
<organism evidence="26 27">
    <name type="scientific">Malassezia vespertilionis</name>
    <dbReference type="NCBI Taxonomy" id="2020962"/>
    <lineage>
        <taxon>Eukaryota</taxon>
        <taxon>Fungi</taxon>
        <taxon>Dikarya</taxon>
        <taxon>Basidiomycota</taxon>
        <taxon>Ustilaginomycotina</taxon>
        <taxon>Malasseziomycetes</taxon>
        <taxon>Malasseziales</taxon>
        <taxon>Malasseziaceae</taxon>
        <taxon>Malassezia</taxon>
    </lineage>
</organism>
<keyword evidence="14" id="KW-0325">Glycoprotein</keyword>
<keyword evidence="23" id="KW-1133">Transmembrane helix</keyword>
<evidence type="ECO:0000256" key="13">
    <source>
        <dbReference type="ARBA" id="ARBA00023136"/>
    </source>
</evidence>
<evidence type="ECO:0000256" key="8">
    <source>
        <dbReference type="ARBA" id="ARBA00022622"/>
    </source>
</evidence>
<keyword evidence="9" id="KW-0479">Metal-binding</keyword>
<keyword evidence="19" id="KW-0624">Polysaccharide degradation</keyword>
<feature type="domain" description="NodB homology" evidence="25">
    <location>
        <begin position="165"/>
        <end position="355"/>
    </location>
</feature>
<keyword evidence="13 23" id="KW-0472">Membrane</keyword>
<evidence type="ECO:0000256" key="9">
    <source>
        <dbReference type="ARBA" id="ARBA00022723"/>
    </source>
</evidence>
<dbReference type="CDD" id="cd10952">
    <property type="entry name" value="CE4_MrCDA_like"/>
    <property type="match status" value="1"/>
</dbReference>
<evidence type="ECO:0000256" key="23">
    <source>
        <dbReference type="SAM" id="Phobius"/>
    </source>
</evidence>
<dbReference type="EC" id="3.5.1.41" evidence="20"/>
<keyword evidence="12" id="KW-0146">Chitin degradation</keyword>
<evidence type="ECO:0000256" key="6">
    <source>
        <dbReference type="ARBA" id="ARBA00022512"/>
    </source>
</evidence>
<protein>
    <recommendedName>
        <fullName evidence="20">chitin deacetylase</fullName>
        <ecNumber evidence="20">3.5.1.41</ecNumber>
    </recommendedName>
</protein>
<comment type="cofactor">
    <cofactor evidence="1">
        <name>Co(2+)</name>
        <dbReference type="ChEBI" id="CHEBI:48828"/>
    </cofactor>
</comment>
<evidence type="ECO:0000256" key="5">
    <source>
        <dbReference type="ARBA" id="ARBA00022475"/>
    </source>
</evidence>
<evidence type="ECO:0000256" key="4">
    <source>
        <dbReference type="ARBA" id="ARBA00010973"/>
    </source>
</evidence>
<dbReference type="OrthoDB" id="407355at2759"/>
<evidence type="ECO:0000313" key="26">
    <source>
        <dbReference type="EMBL" id="PKI82572.1"/>
    </source>
</evidence>
<dbReference type="GO" id="GO:0046872">
    <property type="term" value="F:metal ion binding"/>
    <property type="evidence" value="ECO:0007669"/>
    <property type="project" value="UniProtKB-KW"/>
</dbReference>
<evidence type="ECO:0000256" key="17">
    <source>
        <dbReference type="ARBA" id="ARBA00023288"/>
    </source>
</evidence>
<evidence type="ECO:0000256" key="20">
    <source>
        <dbReference type="ARBA" id="ARBA00024056"/>
    </source>
</evidence>
<dbReference type="PANTHER" id="PTHR10587:SF98">
    <property type="entry name" value="CHITIN DEACETYLASE"/>
    <property type="match status" value="1"/>
</dbReference>
<feature type="compositionally biased region" description="Low complexity" evidence="22">
    <location>
        <begin position="425"/>
        <end position="439"/>
    </location>
</feature>
<evidence type="ECO:0000256" key="12">
    <source>
        <dbReference type="ARBA" id="ARBA00023024"/>
    </source>
</evidence>
<comment type="catalytic activity">
    <reaction evidence="21">
        <text>[(1-&gt;4)-N-acetyl-beta-D-glucosaminyl](n) + n H2O = chitosan + n acetate</text>
        <dbReference type="Rhea" id="RHEA:10464"/>
        <dbReference type="Rhea" id="RHEA-COMP:9593"/>
        <dbReference type="Rhea" id="RHEA-COMP:9597"/>
        <dbReference type="ChEBI" id="CHEBI:15377"/>
        <dbReference type="ChEBI" id="CHEBI:17029"/>
        <dbReference type="ChEBI" id="CHEBI:30089"/>
        <dbReference type="ChEBI" id="CHEBI:57704"/>
        <dbReference type="EC" id="3.5.1.41"/>
    </reaction>
    <physiologicalReaction direction="left-to-right" evidence="21">
        <dbReference type="Rhea" id="RHEA:10465"/>
    </physiologicalReaction>
</comment>
<evidence type="ECO:0000256" key="22">
    <source>
        <dbReference type="SAM" id="MobiDB-lite"/>
    </source>
</evidence>
<comment type="subcellular location">
    <subcellularLocation>
        <location evidence="3">Cell membrane</location>
        <topology evidence="3">Lipid-anchor</topology>
        <topology evidence="3">GPI-anchor</topology>
    </subcellularLocation>
    <subcellularLocation>
        <location evidence="2">Secreted</location>
        <location evidence="2">Cell wall</location>
    </subcellularLocation>
</comment>
<evidence type="ECO:0000256" key="16">
    <source>
        <dbReference type="ARBA" id="ARBA00023285"/>
    </source>
</evidence>
<keyword evidence="11" id="KW-0378">Hydrolase</keyword>
<dbReference type="GO" id="GO:0071555">
    <property type="term" value="P:cell wall organization"/>
    <property type="evidence" value="ECO:0007669"/>
    <property type="project" value="UniProtKB-KW"/>
</dbReference>
<dbReference type="GO" id="GO:0000272">
    <property type="term" value="P:polysaccharide catabolic process"/>
    <property type="evidence" value="ECO:0007669"/>
    <property type="project" value="UniProtKB-KW"/>
</dbReference>
<evidence type="ECO:0000313" key="27">
    <source>
        <dbReference type="Proteomes" id="UP000232875"/>
    </source>
</evidence>
<comment type="similarity">
    <text evidence="4">Belongs to the polysaccharide deacetylase family.</text>
</comment>
<evidence type="ECO:0000256" key="1">
    <source>
        <dbReference type="ARBA" id="ARBA00001941"/>
    </source>
</evidence>
<dbReference type="GO" id="GO:0009272">
    <property type="term" value="P:fungal-type cell wall biogenesis"/>
    <property type="evidence" value="ECO:0007669"/>
    <property type="project" value="UniProtKB-ARBA"/>
</dbReference>
<keyword evidence="17" id="KW-0449">Lipoprotein</keyword>
<feature type="transmembrane region" description="Helical" evidence="23">
    <location>
        <begin position="456"/>
        <end position="478"/>
    </location>
</feature>
<evidence type="ECO:0000256" key="11">
    <source>
        <dbReference type="ARBA" id="ARBA00022801"/>
    </source>
</evidence>
<keyword evidence="16" id="KW-0170">Cobalt</keyword>
<keyword evidence="5" id="KW-1003">Cell membrane</keyword>
<dbReference type="EMBL" id="KZ454994">
    <property type="protein sequence ID" value="PKI82572.1"/>
    <property type="molecule type" value="Genomic_DNA"/>
</dbReference>
<keyword evidence="10 24" id="KW-0732">Signal</keyword>
<keyword evidence="18" id="KW-0961">Cell wall biogenesis/degradation</keyword>
<dbReference type="GO" id="GO:0005886">
    <property type="term" value="C:plasma membrane"/>
    <property type="evidence" value="ECO:0007669"/>
    <property type="project" value="UniProtKB-SubCell"/>
</dbReference>
<keyword evidence="6" id="KW-0134">Cell wall</keyword>
<dbReference type="PROSITE" id="PS51677">
    <property type="entry name" value="NODB"/>
    <property type="match status" value="1"/>
</dbReference>
<name>A0A2N1J7Y2_9BASI</name>
<dbReference type="GO" id="GO:0006032">
    <property type="term" value="P:chitin catabolic process"/>
    <property type="evidence" value="ECO:0007669"/>
    <property type="project" value="UniProtKB-KW"/>
</dbReference>
<gene>
    <name evidence="26" type="ORF">MVES_003436</name>
</gene>
<keyword evidence="7" id="KW-0964">Secreted</keyword>
<dbReference type="FunFam" id="3.20.20.370:FF:000004">
    <property type="entry name" value="Related to Chitin deacetylase"/>
    <property type="match status" value="1"/>
</dbReference>
<keyword evidence="8" id="KW-0336">GPI-anchor</keyword>
<evidence type="ECO:0000256" key="2">
    <source>
        <dbReference type="ARBA" id="ARBA00004191"/>
    </source>
</evidence>
<proteinExistence type="inferred from homology"/>
<evidence type="ECO:0000256" key="15">
    <source>
        <dbReference type="ARBA" id="ARBA00023277"/>
    </source>
</evidence>
<dbReference type="GO" id="GO:0004099">
    <property type="term" value="F:chitin deacetylase activity"/>
    <property type="evidence" value="ECO:0007669"/>
    <property type="project" value="UniProtKB-EC"/>
</dbReference>
<accession>A0A2N1J7Y2</accession>
<dbReference type="InterPro" id="IPR050248">
    <property type="entry name" value="Polysacc_deacetylase_ArnD"/>
</dbReference>
<dbReference type="Proteomes" id="UP000232875">
    <property type="component" value="Unassembled WGS sequence"/>
</dbReference>
<evidence type="ECO:0000256" key="19">
    <source>
        <dbReference type="ARBA" id="ARBA00023326"/>
    </source>
</evidence>
<dbReference type="PANTHER" id="PTHR10587">
    <property type="entry name" value="GLYCOSYL TRANSFERASE-RELATED"/>
    <property type="match status" value="1"/>
</dbReference>
<keyword evidence="27" id="KW-1185">Reference proteome</keyword>
<dbReference type="Gene3D" id="3.20.20.370">
    <property type="entry name" value="Glycoside hydrolase/deacetylase"/>
    <property type="match status" value="1"/>
</dbReference>
<sequence>MLGYANAVIFVALALSSVSANYIRTVPSGEFTKRSLHHGMHRRAGASNAAEFAKIQDPAQQCSYYDIPELTKMLKSHQFPKVSHIASIPEGDTQAQQVWQDIQNSGIIPKEVKVKGHTDGKGHSAIDLAGYDGSADPDCWWSASTCKKPKHANIPSDVYTCKEPNTWGLTFDDGPNCSHNAFYDFLQKENLKATLFYIGTNIVTWPLQAQRGLVDGHDICGHTWAHRAMTTLSDEQVFAELYYTSKAIKHVTGVTTSCWRPPYGDVDDRVRAIAAGLGLRTILWQDDTDDWNVQPEGDASVQKIDQNYEKIIGKADKESPIVLTHEINEYTMKEFQRMFPKVKAAYTNVVPLTACTNVTKPYVEDITYPDFGQLITGGKATGLPGGDSIQFDADQSAFKVVSFSQQENGFGHIGRSRTANNPETSSSSAPQSTPNSSFSDPPTNESDTKEGTKSGAATLSGALTFLAGLGSTALFAIWHTTL</sequence>
<evidence type="ECO:0000256" key="24">
    <source>
        <dbReference type="SAM" id="SignalP"/>
    </source>
</evidence>
<dbReference type="STRING" id="2020962.A0A2N1J7Y2"/>
<dbReference type="GO" id="GO:0098552">
    <property type="term" value="C:side of membrane"/>
    <property type="evidence" value="ECO:0007669"/>
    <property type="project" value="UniProtKB-KW"/>
</dbReference>
<keyword evidence="15" id="KW-0119">Carbohydrate metabolism</keyword>
<evidence type="ECO:0000256" key="3">
    <source>
        <dbReference type="ARBA" id="ARBA00004609"/>
    </source>
</evidence>